<evidence type="ECO:0000313" key="2">
    <source>
        <dbReference type="EMBL" id="EKX90630.1"/>
    </source>
</evidence>
<sequence>MTCAPFVLVMGILLRKHHDRRVRLLPWVALAGALGAGIFGMFTILTGLSPVASMIDLWCALTALVCMVLTTRLLDATQFDATRARIAGYAVVGVAALYGMGVLVAGDGSFTRCIGWPLGFIIDADHAAPLQILRVILAVALIGVFFWLRSLPVLFALATELVLGIVIRTSGLTDLLGSLYGAVAVCIIALAAWQWGNHQYAAGA</sequence>
<dbReference type="EMBL" id="AMEM01000017">
    <property type="protein sequence ID" value="EKX90630.1"/>
    <property type="molecule type" value="Genomic_DNA"/>
</dbReference>
<keyword evidence="1" id="KW-1133">Transmembrane helix</keyword>
<evidence type="ECO:0000313" key="3">
    <source>
        <dbReference type="Proteomes" id="UP000010445"/>
    </source>
</evidence>
<dbReference type="AlphaFoldDB" id="L1MHU0"/>
<dbReference type="PATRIC" id="fig|1035195.3.peg.1007"/>
<keyword evidence="1" id="KW-0812">Transmembrane</keyword>
<organism evidence="2 3">
    <name type="scientific">Corynebacterium durum F0235</name>
    <dbReference type="NCBI Taxonomy" id="1035195"/>
    <lineage>
        <taxon>Bacteria</taxon>
        <taxon>Bacillati</taxon>
        <taxon>Actinomycetota</taxon>
        <taxon>Actinomycetes</taxon>
        <taxon>Mycobacteriales</taxon>
        <taxon>Corynebacteriaceae</taxon>
        <taxon>Corynebacterium</taxon>
    </lineage>
</organism>
<feature type="transmembrane region" description="Helical" evidence="1">
    <location>
        <begin position="51"/>
        <end position="74"/>
    </location>
</feature>
<proteinExistence type="predicted"/>
<feature type="transmembrane region" description="Helical" evidence="1">
    <location>
        <begin position="177"/>
        <end position="196"/>
    </location>
</feature>
<keyword evidence="3" id="KW-1185">Reference proteome</keyword>
<feature type="transmembrane region" description="Helical" evidence="1">
    <location>
        <begin position="24"/>
        <end position="45"/>
    </location>
</feature>
<evidence type="ECO:0000256" key="1">
    <source>
        <dbReference type="SAM" id="Phobius"/>
    </source>
</evidence>
<feature type="transmembrane region" description="Helical" evidence="1">
    <location>
        <begin position="86"/>
        <end position="106"/>
    </location>
</feature>
<dbReference type="Proteomes" id="UP000010445">
    <property type="component" value="Unassembled WGS sequence"/>
</dbReference>
<gene>
    <name evidence="2" type="ORF">HMPREF9997_01125</name>
</gene>
<keyword evidence="1" id="KW-0472">Membrane</keyword>
<dbReference type="STRING" id="1035195.HMPREF9997_01125"/>
<accession>L1MHU0</accession>
<protein>
    <submittedName>
        <fullName evidence="2">Uncharacterized protein</fullName>
    </submittedName>
</protein>
<name>L1MHU0_9CORY</name>
<feature type="transmembrane region" description="Helical" evidence="1">
    <location>
        <begin position="126"/>
        <end position="148"/>
    </location>
</feature>
<dbReference type="HOGENOM" id="CLU_1341387_0_0_11"/>
<comment type="caution">
    <text evidence="2">The sequence shown here is derived from an EMBL/GenBank/DDBJ whole genome shotgun (WGS) entry which is preliminary data.</text>
</comment>
<reference evidence="2 3" key="1">
    <citation type="submission" date="2012-05" db="EMBL/GenBank/DDBJ databases">
        <authorList>
            <person name="Weinstock G."/>
            <person name="Sodergren E."/>
            <person name="Lobos E.A."/>
            <person name="Fulton L."/>
            <person name="Fulton R."/>
            <person name="Courtney L."/>
            <person name="Fronick C."/>
            <person name="O'Laughlin M."/>
            <person name="Godfrey J."/>
            <person name="Wilson R.M."/>
            <person name="Miner T."/>
            <person name="Farmer C."/>
            <person name="Delehaunty K."/>
            <person name="Cordes M."/>
            <person name="Minx P."/>
            <person name="Tomlinson C."/>
            <person name="Chen J."/>
            <person name="Wollam A."/>
            <person name="Pepin K.H."/>
            <person name="Bhonagiri V."/>
            <person name="Zhang X."/>
            <person name="Suruliraj S."/>
            <person name="Warren W."/>
            <person name="Mitreva M."/>
            <person name="Mardis E.R."/>
            <person name="Wilson R.K."/>
        </authorList>
    </citation>
    <scope>NUCLEOTIDE SEQUENCE [LARGE SCALE GENOMIC DNA]</scope>
    <source>
        <strain evidence="2 3">F0235</strain>
    </source>
</reference>
<dbReference type="eggNOG" id="COG1612">
    <property type="taxonomic scope" value="Bacteria"/>
</dbReference>